<keyword evidence="3" id="KW-1185">Reference proteome</keyword>
<organism evidence="2 3">
    <name type="scientific">Tanacetum coccineum</name>
    <dbReference type="NCBI Taxonomy" id="301880"/>
    <lineage>
        <taxon>Eukaryota</taxon>
        <taxon>Viridiplantae</taxon>
        <taxon>Streptophyta</taxon>
        <taxon>Embryophyta</taxon>
        <taxon>Tracheophyta</taxon>
        <taxon>Spermatophyta</taxon>
        <taxon>Magnoliopsida</taxon>
        <taxon>eudicotyledons</taxon>
        <taxon>Gunneridae</taxon>
        <taxon>Pentapetalae</taxon>
        <taxon>asterids</taxon>
        <taxon>campanulids</taxon>
        <taxon>Asterales</taxon>
        <taxon>Asteraceae</taxon>
        <taxon>Asteroideae</taxon>
        <taxon>Anthemideae</taxon>
        <taxon>Anthemidinae</taxon>
        <taxon>Tanacetum</taxon>
    </lineage>
</organism>
<comment type="caution">
    <text evidence="2">The sequence shown here is derived from an EMBL/GenBank/DDBJ whole genome shotgun (WGS) entry which is preliminary data.</text>
</comment>
<proteinExistence type="predicted"/>
<dbReference type="Proteomes" id="UP001151760">
    <property type="component" value="Unassembled WGS sequence"/>
</dbReference>
<gene>
    <name evidence="2" type="ORF">Tco_0652690</name>
</gene>
<accession>A0ABQ4WYB4</accession>
<dbReference type="PROSITE" id="PS50022">
    <property type="entry name" value="FA58C_3"/>
    <property type="match status" value="1"/>
</dbReference>
<name>A0ABQ4WYB4_9ASTR</name>
<evidence type="ECO:0000313" key="3">
    <source>
        <dbReference type="Proteomes" id="UP001151760"/>
    </source>
</evidence>
<sequence length="214" mass="23751">MEAECIESVVSIELVIIFRKERANPEEADSWFFFSLLTYLVDQLKSLHHISCHLSSSYHAFFVILVLDGSGQAAQRAIMEELTLLSDDLDQAVARNIFISMCSGFGFLLRHSVIFQSLIQVVGLLAIAQGFGPGRVKVIFQKFDPVWSSLHGAQDSSATSVDLREGFSFQSVTVLSNEGSVHLILLARRYSTLESLDIGLSQHWSTLVDGLEII</sequence>
<reference evidence="2" key="1">
    <citation type="journal article" date="2022" name="Int. J. Mol. Sci.">
        <title>Draft Genome of Tanacetum Coccineum: Genomic Comparison of Closely Related Tanacetum-Family Plants.</title>
        <authorList>
            <person name="Yamashiro T."/>
            <person name="Shiraishi A."/>
            <person name="Nakayama K."/>
            <person name="Satake H."/>
        </authorList>
    </citation>
    <scope>NUCLEOTIDE SEQUENCE</scope>
</reference>
<protein>
    <recommendedName>
        <fullName evidence="1">F5/8 type C domain-containing protein</fullName>
    </recommendedName>
</protein>
<dbReference type="EMBL" id="BQNB010009042">
    <property type="protein sequence ID" value="GJS57906.1"/>
    <property type="molecule type" value="Genomic_DNA"/>
</dbReference>
<reference evidence="2" key="2">
    <citation type="submission" date="2022-01" db="EMBL/GenBank/DDBJ databases">
        <authorList>
            <person name="Yamashiro T."/>
            <person name="Shiraishi A."/>
            <person name="Satake H."/>
            <person name="Nakayama K."/>
        </authorList>
    </citation>
    <scope>NUCLEOTIDE SEQUENCE</scope>
</reference>
<evidence type="ECO:0000259" key="1">
    <source>
        <dbReference type="PROSITE" id="PS50022"/>
    </source>
</evidence>
<evidence type="ECO:0000313" key="2">
    <source>
        <dbReference type="EMBL" id="GJS57906.1"/>
    </source>
</evidence>
<dbReference type="InterPro" id="IPR000421">
    <property type="entry name" value="FA58C"/>
</dbReference>
<feature type="domain" description="F5/8 type C" evidence="1">
    <location>
        <begin position="102"/>
        <end position="214"/>
    </location>
</feature>